<dbReference type="SUPFAM" id="SSF53448">
    <property type="entry name" value="Nucleotide-diphospho-sugar transferases"/>
    <property type="match status" value="1"/>
</dbReference>
<accession>A0A382NVG7</accession>
<evidence type="ECO:0000313" key="2">
    <source>
        <dbReference type="EMBL" id="SVC64488.1"/>
    </source>
</evidence>
<proteinExistence type="predicted"/>
<dbReference type="Pfam" id="PF00483">
    <property type="entry name" value="NTP_transferase"/>
    <property type="match status" value="1"/>
</dbReference>
<dbReference type="InterPro" id="IPR005835">
    <property type="entry name" value="NTP_transferase_dom"/>
</dbReference>
<feature type="domain" description="Nucleotidyl transferase" evidence="1">
    <location>
        <begin position="15"/>
        <end position="227"/>
    </location>
</feature>
<dbReference type="EMBL" id="UINC01102677">
    <property type="protein sequence ID" value="SVC64488.1"/>
    <property type="molecule type" value="Genomic_DNA"/>
</dbReference>
<dbReference type="AlphaFoldDB" id="A0A382NVG7"/>
<dbReference type="InterPro" id="IPR029044">
    <property type="entry name" value="Nucleotide-diphossugar_trans"/>
</dbReference>
<gene>
    <name evidence="2" type="ORF">METZ01_LOCUS317342</name>
</gene>
<evidence type="ECO:0000259" key="1">
    <source>
        <dbReference type="Pfam" id="PF00483"/>
    </source>
</evidence>
<dbReference type="Gene3D" id="3.90.550.10">
    <property type="entry name" value="Spore Coat Polysaccharide Biosynthesis Protein SpsA, Chain A"/>
    <property type="match status" value="1"/>
</dbReference>
<protein>
    <recommendedName>
        <fullName evidence="1">Nucleotidyl transferase domain-containing protein</fullName>
    </recommendedName>
</protein>
<sequence length="252" mass="29134">MSDKKNTVLIVLCLAGLGQRFLDGGYKTPKFLLLNNDKKTTVLELIIKNFILSGNDEFFLILNKRHQKWKKTILNIERKLNVNFHLNFVSDTRGQAETAYIATQILKENFSNNEMSNNPIAFHNGDTILKKRNFNTIKKIIKNNVIGVVDTFNSDSKNFSYVSLDHEGLVKEIVEKKVISNRATSGLYVFSNYDTYRTFYKKIDFSKKELFISDVYTQALNSNLKVFNLHNENPRDTIVLGTPSEYEDWINK</sequence>
<organism evidence="2">
    <name type="scientific">marine metagenome</name>
    <dbReference type="NCBI Taxonomy" id="408172"/>
    <lineage>
        <taxon>unclassified sequences</taxon>
        <taxon>metagenomes</taxon>
        <taxon>ecological metagenomes</taxon>
    </lineage>
</organism>
<reference evidence="2" key="1">
    <citation type="submission" date="2018-05" db="EMBL/GenBank/DDBJ databases">
        <authorList>
            <person name="Lanie J.A."/>
            <person name="Ng W.-L."/>
            <person name="Kazmierczak K.M."/>
            <person name="Andrzejewski T.M."/>
            <person name="Davidsen T.M."/>
            <person name="Wayne K.J."/>
            <person name="Tettelin H."/>
            <person name="Glass J.I."/>
            <person name="Rusch D."/>
            <person name="Podicherti R."/>
            <person name="Tsui H.-C.T."/>
            <person name="Winkler M.E."/>
        </authorList>
    </citation>
    <scope>NUCLEOTIDE SEQUENCE</scope>
</reference>
<name>A0A382NVG7_9ZZZZ</name>